<evidence type="ECO:0000313" key="2">
    <source>
        <dbReference type="Proteomes" id="UP001164539"/>
    </source>
</evidence>
<protein>
    <submittedName>
        <fullName evidence="1">Chalcone synthase</fullName>
    </submittedName>
</protein>
<sequence length="396" mass="43592">MERVENLPLEIQQPAAGGVATVLAIGTANPPNVAYQDDFPDFYFRVTRSEHMTQLKDKFKRICDKSMIRKRHMYLTEEIIKENPNLSTLNAPSFNTRQEILVTEVPKLGKEAALKAIEEWGQPASNISHLIFVTSSGIDMPSADHQLAKLIGLKQSVQRFMIYQQGCFAVGAALHLAKDVAENNAGSRVLIVSCEIMLVCFHAPSDTYLDVLVGSAIFADGAAAAIVGANPSTKIERPLFQLVSAVQTTIPESDYGIVGHIRETGMQYYLSKDVLKFIANYIVQYCAETFNPLGVTDWNSLFYIVHPGGPSVLRVAEEKLGLEKEKLRASKHVLKEYGNMWSPSVLFVLDEMRKNSIKEGKSTTGEGLELGVLFAFGPGVTVETVVLRSAAIESTH</sequence>
<keyword evidence="2" id="KW-1185">Reference proteome</keyword>
<proteinExistence type="predicted"/>
<organism evidence="1 2">
    <name type="scientific">Melia azedarach</name>
    <name type="common">Chinaberry tree</name>
    <dbReference type="NCBI Taxonomy" id="155640"/>
    <lineage>
        <taxon>Eukaryota</taxon>
        <taxon>Viridiplantae</taxon>
        <taxon>Streptophyta</taxon>
        <taxon>Embryophyta</taxon>
        <taxon>Tracheophyta</taxon>
        <taxon>Spermatophyta</taxon>
        <taxon>Magnoliopsida</taxon>
        <taxon>eudicotyledons</taxon>
        <taxon>Gunneridae</taxon>
        <taxon>Pentapetalae</taxon>
        <taxon>rosids</taxon>
        <taxon>malvids</taxon>
        <taxon>Sapindales</taxon>
        <taxon>Meliaceae</taxon>
        <taxon>Melia</taxon>
    </lineage>
</organism>
<evidence type="ECO:0000313" key="1">
    <source>
        <dbReference type="EMBL" id="KAJ4700858.1"/>
    </source>
</evidence>
<dbReference type="Proteomes" id="UP001164539">
    <property type="component" value="Chromosome 14"/>
</dbReference>
<accession>A0ACC1WPN2</accession>
<gene>
    <name evidence="1" type="ORF">OWV82_024179</name>
</gene>
<reference evidence="1 2" key="1">
    <citation type="journal article" date="2023" name="Science">
        <title>Complex scaffold remodeling in plant triterpene biosynthesis.</title>
        <authorList>
            <person name="De La Pena R."/>
            <person name="Hodgson H."/>
            <person name="Liu J.C."/>
            <person name="Stephenson M.J."/>
            <person name="Martin A.C."/>
            <person name="Owen C."/>
            <person name="Harkess A."/>
            <person name="Leebens-Mack J."/>
            <person name="Jimenez L.E."/>
            <person name="Osbourn A."/>
            <person name="Sattely E.S."/>
        </authorList>
    </citation>
    <scope>NUCLEOTIDE SEQUENCE [LARGE SCALE GENOMIC DNA]</scope>
    <source>
        <strain evidence="2">cv. JPN11</strain>
        <tissue evidence="1">Leaf</tissue>
    </source>
</reference>
<dbReference type="EMBL" id="CM051407">
    <property type="protein sequence ID" value="KAJ4700858.1"/>
    <property type="molecule type" value="Genomic_DNA"/>
</dbReference>
<name>A0ACC1WPN2_MELAZ</name>
<comment type="caution">
    <text evidence="1">The sequence shown here is derived from an EMBL/GenBank/DDBJ whole genome shotgun (WGS) entry which is preliminary data.</text>
</comment>